<evidence type="ECO:0000256" key="3">
    <source>
        <dbReference type="ARBA" id="ARBA00022729"/>
    </source>
</evidence>
<sequence length="480" mass="54439">MKNITIILSALLLFLLPSCKKYLDIKPKGILIPEFYDDYVKLLNHKTMMSADNPYVVYITDDMLLGDLSVPFGQFQQGSEGQKNMYSFAHGSIFSAGTDDLLWQNAYKRIYTFNVVINNVLSCTDGNPKDKEALAAEAKVGRAFEYLLLVNTYAKDYDANSAANDLGVPLVLSEDINKDYKRNTVREVYDQIFKDLNEALPHLSATTPHRFKPSRQVGNAFMAKMYFYMKDYENARIYAEKALLDNSQLTNMKLYSINPAANGFGRIYDAATGKSYPEAKDNVESIYARYGDNLISLSRNVYASADLLATYNHDLPPGATDQRRLLFFADNTFKLNGQLNFPGKSMWVPYVMFNSGFNTSELFLIAAEGYARKGEAQKALALVDKLRYNRINGNKDLPLVDAKMALKIVLEERRREFAFCGSMRLIDLKRLNREADWKKDIVHSAGSESWTLPANDLRYILPLPPKVLSLNPSLPQYNRD</sequence>
<keyword evidence="5" id="KW-0998">Cell outer membrane</keyword>
<evidence type="ECO:0000313" key="9">
    <source>
        <dbReference type="Proteomes" id="UP000192678"/>
    </source>
</evidence>
<evidence type="ECO:0000256" key="2">
    <source>
        <dbReference type="ARBA" id="ARBA00006275"/>
    </source>
</evidence>
<organism evidence="8 9">
    <name type="scientific">Pedobacter nyackensis</name>
    <dbReference type="NCBI Taxonomy" id="475255"/>
    <lineage>
        <taxon>Bacteria</taxon>
        <taxon>Pseudomonadati</taxon>
        <taxon>Bacteroidota</taxon>
        <taxon>Sphingobacteriia</taxon>
        <taxon>Sphingobacteriales</taxon>
        <taxon>Sphingobacteriaceae</taxon>
        <taxon>Pedobacter</taxon>
    </lineage>
</organism>
<feature type="domain" description="RagB/SusD" evidence="6">
    <location>
        <begin position="360"/>
        <end position="477"/>
    </location>
</feature>
<dbReference type="InterPro" id="IPR011990">
    <property type="entry name" value="TPR-like_helical_dom_sf"/>
</dbReference>
<protein>
    <submittedName>
        <fullName evidence="8">SusD family protein</fullName>
    </submittedName>
</protein>
<dbReference type="Gene3D" id="1.25.40.390">
    <property type="match status" value="1"/>
</dbReference>
<comment type="subcellular location">
    <subcellularLocation>
        <location evidence="1">Cell outer membrane</location>
    </subcellularLocation>
</comment>
<accession>A0A1W2BCQ6</accession>
<dbReference type="EMBL" id="FWYB01000002">
    <property type="protein sequence ID" value="SMC70689.1"/>
    <property type="molecule type" value="Genomic_DNA"/>
</dbReference>
<proteinExistence type="inferred from homology"/>
<feature type="domain" description="SusD-like N-terminal" evidence="7">
    <location>
        <begin position="95"/>
        <end position="226"/>
    </location>
</feature>
<dbReference type="RefSeq" id="WP_084288139.1">
    <property type="nucleotide sequence ID" value="NZ_FWYB01000002.1"/>
</dbReference>
<keyword evidence="4" id="KW-0472">Membrane</keyword>
<dbReference type="GO" id="GO:0009279">
    <property type="term" value="C:cell outer membrane"/>
    <property type="evidence" value="ECO:0007669"/>
    <property type="project" value="UniProtKB-SubCell"/>
</dbReference>
<keyword evidence="3" id="KW-0732">Signal</keyword>
<dbReference type="AlphaFoldDB" id="A0A1W2BCQ6"/>
<evidence type="ECO:0000256" key="5">
    <source>
        <dbReference type="ARBA" id="ARBA00023237"/>
    </source>
</evidence>
<name>A0A1W2BCQ6_9SPHI</name>
<dbReference type="OrthoDB" id="629561at2"/>
<dbReference type="Pfam" id="PF14322">
    <property type="entry name" value="SusD-like_3"/>
    <property type="match status" value="1"/>
</dbReference>
<dbReference type="STRING" id="475255.SAMN04488101_102342"/>
<evidence type="ECO:0000259" key="6">
    <source>
        <dbReference type="Pfam" id="PF07980"/>
    </source>
</evidence>
<evidence type="ECO:0000313" key="8">
    <source>
        <dbReference type="EMBL" id="SMC70689.1"/>
    </source>
</evidence>
<dbReference type="Proteomes" id="UP000192678">
    <property type="component" value="Unassembled WGS sequence"/>
</dbReference>
<comment type="similarity">
    <text evidence="2">Belongs to the SusD family.</text>
</comment>
<dbReference type="SUPFAM" id="SSF48452">
    <property type="entry name" value="TPR-like"/>
    <property type="match status" value="1"/>
</dbReference>
<keyword evidence="9" id="KW-1185">Reference proteome</keyword>
<dbReference type="Pfam" id="PF07980">
    <property type="entry name" value="SusD_RagB"/>
    <property type="match status" value="1"/>
</dbReference>
<evidence type="ECO:0000256" key="4">
    <source>
        <dbReference type="ARBA" id="ARBA00023136"/>
    </source>
</evidence>
<reference evidence="8 9" key="1">
    <citation type="submission" date="2017-04" db="EMBL/GenBank/DDBJ databases">
        <authorList>
            <person name="Afonso C.L."/>
            <person name="Miller P.J."/>
            <person name="Scott M.A."/>
            <person name="Spackman E."/>
            <person name="Goraichik I."/>
            <person name="Dimitrov K.M."/>
            <person name="Suarez D.L."/>
            <person name="Swayne D.E."/>
        </authorList>
    </citation>
    <scope>NUCLEOTIDE SEQUENCE [LARGE SCALE GENOMIC DNA]</scope>
    <source>
        <strain evidence="8 9">DSM 19625</strain>
    </source>
</reference>
<dbReference type="InterPro" id="IPR012944">
    <property type="entry name" value="SusD_RagB_dom"/>
</dbReference>
<gene>
    <name evidence="8" type="ORF">SAMN04488101_102342</name>
</gene>
<dbReference type="InterPro" id="IPR033985">
    <property type="entry name" value="SusD-like_N"/>
</dbReference>
<evidence type="ECO:0000256" key="1">
    <source>
        <dbReference type="ARBA" id="ARBA00004442"/>
    </source>
</evidence>
<evidence type="ECO:0000259" key="7">
    <source>
        <dbReference type="Pfam" id="PF14322"/>
    </source>
</evidence>